<keyword evidence="3" id="KW-1185">Reference proteome</keyword>
<dbReference type="PROSITE" id="PS50076">
    <property type="entry name" value="DNAJ_2"/>
    <property type="match status" value="1"/>
</dbReference>
<comment type="caution">
    <text evidence="2">The sequence shown here is derived from an EMBL/GenBank/DDBJ whole genome shotgun (WGS) entry which is preliminary data.</text>
</comment>
<dbReference type="InterPro" id="IPR052763">
    <property type="entry name" value="DnaJ_C4"/>
</dbReference>
<dbReference type="InterPro" id="IPR036869">
    <property type="entry name" value="J_dom_sf"/>
</dbReference>
<dbReference type="OrthoDB" id="259708at2759"/>
<protein>
    <submittedName>
        <fullName evidence="2">DnaJ-domain-containing protein</fullName>
    </submittedName>
</protein>
<evidence type="ECO:0000313" key="2">
    <source>
        <dbReference type="EMBL" id="ORX53590.1"/>
    </source>
</evidence>
<evidence type="ECO:0000313" key="3">
    <source>
        <dbReference type="Proteomes" id="UP000242146"/>
    </source>
</evidence>
<dbReference type="Gene3D" id="1.10.287.110">
    <property type="entry name" value="DnaJ domain"/>
    <property type="match status" value="1"/>
</dbReference>
<feature type="domain" description="J" evidence="1">
    <location>
        <begin position="29"/>
        <end position="94"/>
    </location>
</feature>
<dbReference type="EMBL" id="MCGT01000015">
    <property type="protein sequence ID" value="ORX53590.1"/>
    <property type="molecule type" value="Genomic_DNA"/>
</dbReference>
<dbReference type="PRINTS" id="PR00625">
    <property type="entry name" value="JDOMAIN"/>
</dbReference>
<organism evidence="2 3">
    <name type="scientific">Hesseltinella vesiculosa</name>
    <dbReference type="NCBI Taxonomy" id="101127"/>
    <lineage>
        <taxon>Eukaryota</taxon>
        <taxon>Fungi</taxon>
        <taxon>Fungi incertae sedis</taxon>
        <taxon>Mucoromycota</taxon>
        <taxon>Mucoromycotina</taxon>
        <taxon>Mucoromycetes</taxon>
        <taxon>Mucorales</taxon>
        <taxon>Cunninghamellaceae</taxon>
        <taxon>Hesseltinella</taxon>
    </lineage>
</organism>
<reference evidence="2 3" key="1">
    <citation type="submission" date="2016-07" db="EMBL/GenBank/DDBJ databases">
        <title>Pervasive Adenine N6-methylation of Active Genes in Fungi.</title>
        <authorList>
            <consortium name="DOE Joint Genome Institute"/>
            <person name="Mondo S.J."/>
            <person name="Dannebaum R.O."/>
            <person name="Kuo R.C."/>
            <person name="Labutti K."/>
            <person name="Haridas S."/>
            <person name="Kuo A."/>
            <person name="Salamov A."/>
            <person name="Ahrendt S.R."/>
            <person name="Lipzen A."/>
            <person name="Sullivan W."/>
            <person name="Andreopoulos W.B."/>
            <person name="Clum A."/>
            <person name="Lindquist E."/>
            <person name="Daum C."/>
            <person name="Ramamoorthy G.K."/>
            <person name="Gryganskyi A."/>
            <person name="Culley D."/>
            <person name="Magnuson J.K."/>
            <person name="James T.Y."/>
            <person name="O'Malley M.A."/>
            <person name="Stajich J.E."/>
            <person name="Spatafora J.W."/>
            <person name="Visel A."/>
            <person name="Grigoriev I.V."/>
        </authorList>
    </citation>
    <scope>NUCLEOTIDE SEQUENCE [LARGE SCALE GENOMIC DNA]</scope>
    <source>
        <strain evidence="2 3">NRRL 3301</strain>
    </source>
</reference>
<dbReference type="SMART" id="SM00271">
    <property type="entry name" value="DnaJ"/>
    <property type="match status" value="1"/>
</dbReference>
<dbReference type="CDD" id="cd06257">
    <property type="entry name" value="DnaJ"/>
    <property type="match status" value="1"/>
</dbReference>
<evidence type="ECO:0000259" key="1">
    <source>
        <dbReference type="PROSITE" id="PS50076"/>
    </source>
</evidence>
<dbReference type="PANTHER" id="PTHR44825:SF1">
    <property type="entry name" value="DNAJ HOMOLOG SUBFAMILY C MEMBER 4"/>
    <property type="match status" value="1"/>
</dbReference>
<dbReference type="PANTHER" id="PTHR44825">
    <property type="match status" value="1"/>
</dbReference>
<accession>A0A1X2GH07</accession>
<name>A0A1X2GH07_9FUNG</name>
<dbReference type="InterPro" id="IPR001623">
    <property type="entry name" value="DnaJ_domain"/>
</dbReference>
<gene>
    <name evidence="2" type="ORF">DM01DRAFT_1047045</name>
</gene>
<dbReference type="Pfam" id="PF00226">
    <property type="entry name" value="DnaJ"/>
    <property type="match status" value="1"/>
</dbReference>
<proteinExistence type="predicted"/>
<dbReference type="Proteomes" id="UP000242146">
    <property type="component" value="Unassembled WGS sequence"/>
</dbReference>
<dbReference type="AlphaFoldDB" id="A0A1X2GH07"/>
<dbReference type="SUPFAM" id="SSF46565">
    <property type="entry name" value="Chaperone J-domain"/>
    <property type="match status" value="1"/>
</dbReference>
<sequence>MIGSSSTPSTHSYTLPKEDPIGDILSASDYFKVLGVDKKANSDDIRRAYIKKSRFCHPDKAPNDPRATLCFQRLTEAHETLAHPRTRLHYEIIMDNDQSQTLLNCPMDEATAQEVFERVVHQLYTEMVDGEFQTMRVILGAVNDAYPSLQVSDELMNHTEDVLLKIRDLMFSTKKYYQVIEDELLQLYELQQEMRLLGIFDFKQRLRLSLAISRSLLMLPILINNATKKNKDVGILGTYLENILQFVVNHL</sequence>